<comment type="caution">
    <text evidence="9">The sequence shown here is derived from an EMBL/GenBank/DDBJ whole genome shotgun (WGS) entry which is preliminary data.</text>
</comment>
<dbReference type="PRINTS" id="PR00260">
    <property type="entry name" value="CHEMTRNSDUCR"/>
</dbReference>
<dbReference type="Pfam" id="PF00015">
    <property type="entry name" value="MCPsignal"/>
    <property type="match status" value="1"/>
</dbReference>
<dbReference type="CDD" id="cd11386">
    <property type="entry name" value="MCP_signal"/>
    <property type="match status" value="1"/>
</dbReference>
<evidence type="ECO:0000256" key="1">
    <source>
        <dbReference type="ARBA" id="ARBA00023224"/>
    </source>
</evidence>
<evidence type="ECO:0000256" key="6">
    <source>
        <dbReference type="SAM" id="Phobius"/>
    </source>
</evidence>
<keyword evidence="1 3" id="KW-0807">Transducer</keyword>
<keyword evidence="6" id="KW-1133">Transmembrane helix</keyword>
<feature type="region of interest" description="Disordered" evidence="5">
    <location>
        <begin position="625"/>
        <end position="651"/>
    </location>
</feature>
<keyword evidence="6" id="KW-0812">Transmembrane</keyword>
<feature type="coiled-coil region" evidence="4">
    <location>
        <begin position="353"/>
        <end position="387"/>
    </location>
</feature>
<feature type="coiled-coil region" evidence="4">
    <location>
        <begin position="213"/>
        <end position="278"/>
    </location>
</feature>
<evidence type="ECO:0000256" key="4">
    <source>
        <dbReference type="SAM" id="Coils"/>
    </source>
</evidence>
<evidence type="ECO:0000313" key="10">
    <source>
        <dbReference type="Proteomes" id="UP001596414"/>
    </source>
</evidence>
<keyword evidence="4" id="KW-0175">Coiled coil</keyword>
<feature type="transmembrane region" description="Helical" evidence="6">
    <location>
        <begin position="45"/>
        <end position="63"/>
    </location>
</feature>
<organism evidence="9 10">
    <name type="scientific">Halovenus rubra</name>
    <dbReference type="NCBI Taxonomy" id="869890"/>
    <lineage>
        <taxon>Archaea</taxon>
        <taxon>Methanobacteriati</taxon>
        <taxon>Methanobacteriota</taxon>
        <taxon>Stenosarchaea group</taxon>
        <taxon>Halobacteria</taxon>
        <taxon>Halobacteriales</taxon>
        <taxon>Haloarculaceae</taxon>
        <taxon>Halovenus</taxon>
    </lineage>
</organism>
<gene>
    <name evidence="9" type="ORF">ACFQJ7_08685</name>
</gene>
<dbReference type="Gene3D" id="1.10.287.950">
    <property type="entry name" value="Methyl-accepting chemotaxis protein"/>
    <property type="match status" value="1"/>
</dbReference>
<dbReference type="RefSeq" id="WP_267638879.1">
    <property type="nucleotide sequence ID" value="NZ_JAODIY010000044.1"/>
</dbReference>
<name>A0ABD5X4Q5_9EURY</name>
<feature type="transmembrane region" description="Helical" evidence="6">
    <location>
        <begin position="83"/>
        <end position="102"/>
    </location>
</feature>
<keyword evidence="6" id="KW-0472">Membrane</keyword>
<dbReference type="PANTHER" id="PTHR32089:SF112">
    <property type="entry name" value="LYSOZYME-LIKE PROTEIN-RELATED"/>
    <property type="match status" value="1"/>
</dbReference>
<dbReference type="EMBL" id="JBHSZQ010000015">
    <property type="protein sequence ID" value="MFC7126110.1"/>
    <property type="molecule type" value="Genomic_DNA"/>
</dbReference>
<reference evidence="9 10" key="1">
    <citation type="journal article" date="2014" name="Int. J. Syst. Evol. Microbiol.">
        <title>Complete genome sequence of Corynebacterium casei LMG S-19264T (=DSM 44701T), isolated from a smear-ripened cheese.</title>
        <authorList>
            <consortium name="US DOE Joint Genome Institute (JGI-PGF)"/>
            <person name="Walter F."/>
            <person name="Albersmeier A."/>
            <person name="Kalinowski J."/>
            <person name="Ruckert C."/>
        </authorList>
    </citation>
    <scope>NUCLEOTIDE SEQUENCE [LARGE SCALE GENOMIC DNA]</scope>
    <source>
        <strain evidence="9 10">CGMCC 4.7215</strain>
    </source>
</reference>
<dbReference type="Proteomes" id="UP001596414">
    <property type="component" value="Unassembled WGS sequence"/>
</dbReference>
<evidence type="ECO:0000259" key="7">
    <source>
        <dbReference type="PROSITE" id="PS50111"/>
    </source>
</evidence>
<protein>
    <submittedName>
        <fullName evidence="9">Methyl-accepting chemotaxis protein</fullName>
    </submittedName>
</protein>
<evidence type="ECO:0000256" key="2">
    <source>
        <dbReference type="ARBA" id="ARBA00029447"/>
    </source>
</evidence>
<evidence type="ECO:0000256" key="3">
    <source>
        <dbReference type="PROSITE-ProRule" id="PRU00284"/>
    </source>
</evidence>
<dbReference type="AlphaFoldDB" id="A0ABD5X4Q5"/>
<feature type="transmembrane region" description="Helical" evidence="6">
    <location>
        <begin position="136"/>
        <end position="161"/>
    </location>
</feature>
<proteinExistence type="inferred from homology"/>
<dbReference type="PANTHER" id="PTHR32089">
    <property type="entry name" value="METHYL-ACCEPTING CHEMOTAXIS PROTEIN MCPB"/>
    <property type="match status" value="1"/>
</dbReference>
<accession>A0ABD5X4Q5</accession>
<evidence type="ECO:0000259" key="8">
    <source>
        <dbReference type="PROSITE" id="PS50885"/>
    </source>
</evidence>
<evidence type="ECO:0000256" key="5">
    <source>
        <dbReference type="SAM" id="MobiDB-lite"/>
    </source>
</evidence>
<evidence type="ECO:0000313" key="9">
    <source>
        <dbReference type="EMBL" id="MFC7126110.1"/>
    </source>
</evidence>
<dbReference type="PROSITE" id="PS50111">
    <property type="entry name" value="CHEMOTAXIS_TRANSDUC_2"/>
    <property type="match status" value="1"/>
</dbReference>
<dbReference type="InterPro" id="IPR004089">
    <property type="entry name" value="MCPsignal_dom"/>
</dbReference>
<feature type="transmembrane region" description="Helical" evidence="6">
    <location>
        <begin position="187"/>
        <end position="206"/>
    </location>
</feature>
<feature type="domain" description="Methyl-accepting transducer" evidence="7">
    <location>
        <begin position="338"/>
        <end position="574"/>
    </location>
</feature>
<comment type="similarity">
    <text evidence="2">Belongs to the methyl-accepting chemotaxis (MCP) protein family.</text>
</comment>
<feature type="transmembrane region" description="Helical" evidence="6">
    <location>
        <begin position="109"/>
        <end position="130"/>
    </location>
</feature>
<feature type="domain" description="HAMP" evidence="8">
    <location>
        <begin position="266"/>
        <end position="319"/>
    </location>
</feature>
<dbReference type="PROSITE" id="PS50885">
    <property type="entry name" value="HAMP"/>
    <property type="match status" value="1"/>
</dbReference>
<dbReference type="SMART" id="SM00283">
    <property type="entry name" value="MA"/>
    <property type="match status" value="1"/>
</dbReference>
<dbReference type="InterPro" id="IPR003660">
    <property type="entry name" value="HAMP_dom"/>
</dbReference>
<dbReference type="GO" id="GO:0007165">
    <property type="term" value="P:signal transduction"/>
    <property type="evidence" value="ECO:0007669"/>
    <property type="project" value="UniProtKB-KW"/>
</dbReference>
<dbReference type="InterPro" id="IPR004090">
    <property type="entry name" value="Chemotax_Me-accpt_rcpt"/>
</dbReference>
<dbReference type="SUPFAM" id="SSF58104">
    <property type="entry name" value="Methyl-accepting chemotaxis protein (MCP) signaling domain"/>
    <property type="match status" value="1"/>
</dbReference>
<sequence length="651" mass="70131">MSGTDNSGIFSSLSERGATVYRDFVRYVPRGTSIPEETWRARHRGLLVLLVAHLPFLFLLGLFDGHDPYLTGATFDAEPFGVVLFEVASIGGFALLASISRLDRRVRTFIAALGLMTASAALVHFSGGFIEAHFHFFVMVGVIAIYEDWLPYILAILYVALQHGAAGMYFPEAVYNHAAAIGNPWRWGVIHAVFILGLAGAIVMHWRSIERAREKTQETITNLRENRADMEALEEAKAEAERAKATAEKAQREAETHKQEAEELNEELLDRADAIGEAMDAVAGGDLTAMPGTDSDIEAISEINTAFGRMTRELSATIEDLRTFVGTVEETTASIHDDATTFEREQEEMATEIRGFAAEIREQANELESSTEELGDLSATIEEIAANADQVASEASAATDTATTGDETAGKAVAAVEEIEDSIEELWTLVESLDSRMDDVAESTGLIDEIAEQTNMLALNANIEAARAGSDGEGFAVVADEVKTLADETQAHSGAIEQTIARTVEDVEQVLAEMERTRTRTETGKTTITAAGDQFVDLSESVSSVDGSIEGIATATDAAARTTEDVVDAVSRVANSSRTIAKQSEALADRAETNASTMSDIRSRLDTLADQTTTLQARLDTFDCDTTGTKTANGRDMNGPTTDGKTGHDTS</sequence>